<dbReference type="EMBL" id="JAKOGI010000099">
    <property type="protein sequence ID" value="KAJ8444377.1"/>
    <property type="molecule type" value="Genomic_DNA"/>
</dbReference>
<dbReference type="AlphaFoldDB" id="A0A9Q1KKJ8"/>
<name>A0A9Q1KKJ8_9CARY</name>
<sequence length="286" mass="32348">MGHSTHNVDMLDTLLVWGTDNPLQAALIHTHLEDHEFDEIPQDTDNPLQATLIHTHLEYHEFDEIPQVVFPMQGPNKIPHKVKFLKDEGNRCFKNNEFVNTSSYYLDGIKFLCFSCIISDDDETLFKHLAVSLNLNLAHEVCDVEKPGSYTNKQFTTSSDSEASNVTINLDAMSIVTGVNKDFVRDDNSTMEADRASICSCLASTSLISVEDRKNIDSITSSVSHSMDVDHSIDKQDMFIAISSNISTGEKKIIQWKEIEFYNSRSMTYMVVRARPMDSNSLAYQH</sequence>
<gene>
    <name evidence="1" type="ORF">Cgig2_026581</name>
</gene>
<organism evidence="1 2">
    <name type="scientific">Carnegiea gigantea</name>
    <dbReference type="NCBI Taxonomy" id="171969"/>
    <lineage>
        <taxon>Eukaryota</taxon>
        <taxon>Viridiplantae</taxon>
        <taxon>Streptophyta</taxon>
        <taxon>Embryophyta</taxon>
        <taxon>Tracheophyta</taxon>
        <taxon>Spermatophyta</taxon>
        <taxon>Magnoliopsida</taxon>
        <taxon>eudicotyledons</taxon>
        <taxon>Gunneridae</taxon>
        <taxon>Pentapetalae</taxon>
        <taxon>Caryophyllales</taxon>
        <taxon>Cactineae</taxon>
        <taxon>Cactaceae</taxon>
        <taxon>Cactoideae</taxon>
        <taxon>Echinocereeae</taxon>
        <taxon>Carnegiea</taxon>
    </lineage>
</organism>
<protein>
    <submittedName>
        <fullName evidence="1">Uncharacterized protein</fullName>
    </submittedName>
</protein>
<reference evidence="1" key="1">
    <citation type="submission" date="2022-04" db="EMBL/GenBank/DDBJ databases">
        <title>Carnegiea gigantea Genome sequencing and assembly v2.</title>
        <authorList>
            <person name="Copetti D."/>
            <person name="Sanderson M.J."/>
            <person name="Burquez A."/>
            <person name="Wojciechowski M.F."/>
        </authorList>
    </citation>
    <scope>NUCLEOTIDE SEQUENCE</scope>
    <source>
        <strain evidence="1">SGP5-SGP5p</strain>
        <tissue evidence="1">Aerial part</tissue>
    </source>
</reference>
<evidence type="ECO:0000313" key="1">
    <source>
        <dbReference type="EMBL" id="KAJ8444377.1"/>
    </source>
</evidence>
<comment type="caution">
    <text evidence="1">The sequence shown here is derived from an EMBL/GenBank/DDBJ whole genome shotgun (WGS) entry which is preliminary data.</text>
</comment>
<evidence type="ECO:0000313" key="2">
    <source>
        <dbReference type="Proteomes" id="UP001153076"/>
    </source>
</evidence>
<accession>A0A9Q1KKJ8</accession>
<keyword evidence="2" id="KW-1185">Reference proteome</keyword>
<dbReference type="Proteomes" id="UP001153076">
    <property type="component" value="Unassembled WGS sequence"/>
</dbReference>
<dbReference type="OrthoDB" id="245563at2759"/>
<proteinExistence type="predicted"/>